<feature type="transmembrane region" description="Helical" evidence="8">
    <location>
        <begin position="300"/>
        <end position="321"/>
    </location>
</feature>
<comment type="subcellular location">
    <subcellularLocation>
        <location evidence="1">Cell membrane</location>
        <topology evidence="1">Multi-pass membrane protein</topology>
    </subcellularLocation>
</comment>
<accession>A0A917WP76</accession>
<keyword evidence="11" id="KW-1185">Reference proteome</keyword>
<keyword evidence="5 8" id="KW-0812">Transmembrane</keyword>
<reference evidence="10" key="1">
    <citation type="journal article" date="2014" name="Int. J. Syst. Evol. Microbiol.">
        <title>Complete genome sequence of Corynebacterium casei LMG S-19264T (=DSM 44701T), isolated from a smear-ripened cheese.</title>
        <authorList>
            <consortium name="US DOE Joint Genome Institute (JGI-PGF)"/>
            <person name="Walter F."/>
            <person name="Albersmeier A."/>
            <person name="Kalinowski J."/>
            <person name="Ruckert C."/>
        </authorList>
    </citation>
    <scope>NUCLEOTIDE SEQUENCE</scope>
    <source>
        <strain evidence="10">CGMCC 4.7308</strain>
    </source>
</reference>
<feature type="transmembrane region" description="Helical" evidence="8">
    <location>
        <begin position="333"/>
        <end position="352"/>
    </location>
</feature>
<dbReference type="CDD" id="cd17321">
    <property type="entry name" value="MFS_MMR_MDR_like"/>
    <property type="match status" value="1"/>
</dbReference>
<evidence type="ECO:0000256" key="8">
    <source>
        <dbReference type="SAM" id="Phobius"/>
    </source>
</evidence>
<evidence type="ECO:0000256" key="5">
    <source>
        <dbReference type="ARBA" id="ARBA00022692"/>
    </source>
</evidence>
<keyword evidence="7 8" id="KW-0472">Membrane</keyword>
<evidence type="ECO:0000256" key="6">
    <source>
        <dbReference type="ARBA" id="ARBA00022989"/>
    </source>
</evidence>
<comment type="caution">
    <text evidence="10">The sequence shown here is derived from an EMBL/GenBank/DDBJ whole genome shotgun (WGS) entry which is preliminary data.</text>
</comment>
<dbReference type="Gene3D" id="1.20.1250.20">
    <property type="entry name" value="MFS general substrate transporter like domains"/>
    <property type="match status" value="1"/>
</dbReference>
<dbReference type="Proteomes" id="UP000655208">
    <property type="component" value="Unassembled WGS sequence"/>
</dbReference>
<evidence type="ECO:0000259" key="9">
    <source>
        <dbReference type="PROSITE" id="PS50850"/>
    </source>
</evidence>
<dbReference type="InterPro" id="IPR004638">
    <property type="entry name" value="EmrB-like"/>
</dbReference>
<evidence type="ECO:0000256" key="1">
    <source>
        <dbReference type="ARBA" id="ARBA00004651"/>
    </source>
</evidence>
<evidence type="ECO:0000313" key="10">
    <source>
        <dbReference type="EMBL" id="GGM18115.1"/>
    </source>
</evidence>
<feature type="transmembrane region" description="Helical" evidence="8">
    <location>
        <begin position="204"/>
        <end position="222"/>
    </location>
</feature>
<sequence length="480" mass="49578">MTADSSRRRYLVLAVCCLGLLVVGMDGTIVNVALPTIRQEFGASVSDLQWIVDAYTVTLGSLLVLAGSTADRFGRRRVFQVGLSVFSVGSLLCSVAPTVPTLIAFRMLQAIGGSMLNPVAISIVTAVFTDPRERARAIGIWGGVFGLSAGLGPLVGGLLTQQVGWRAIFWINVPICVVAVLLTRRVVPESRAAAARRPDPVGQLLVVAVLALVVGTIIESPWFGRTSWQVPVACVVVLLLATALVRYERRRRDPLIDLRFFRSAPFGAATVLAVTSFASFSGLLFYATLYLQDVRRLSPLHAGLTTAPMALAILVLAPLSGRLVATRGPRPSLVAAPVCMAAGAAGLIGLTAGTAPGWVVGCFVVFAVGFGLVNAPITNTAVSGMPVDQAGVAAAVASTSRQVGASLGVAVVGAMVNAAGAGGPRAAGIVDAAPPVWWTVVGAGVVMLVLGLVSTSRWAVGTAARTARLFPDAGRATAPR</sequence>
<dbReference type="NCBIfam" id="TIGR00711">
    <property type="entry name" value="efflux_EmrB"/>
    <property type="match status" value="1"/>
</dbReference>
<feature type="transmembrane region" description="Helical" evidence="8">
    <location>
        <begin position="228"/>
        <end position="245"/>
    </location>
</feature>
<gene>
    <name evidence="10" type="ORF">GCM10011594_42740</name>
</gene>
<dbReference type="AlphaFoldDB" id="A0A917WP76"/>
<feature type="transmembrane region" description="Helical" evidence="8">
    <location>
        <begin position="165"/>
        <end position="183"/>
    </location>
</feature>
<dbReference type="PRINTS" id="PR01036">
    <property type="entry name" value="TCRTETB"/>
</dbReference>
<feature type="transmembrane region" description="Helical" evidence="8">
    <location>
        <begin position="103"/>
        <end position="128"/>
    </location>
</feature>
<protein>
    <submittedName>
        <fullName evidence="10">MFS transporter</fullName>
    </submittedName>
</protein>
<keyword evidence="4" id="KW-1003">Cell membrane</keyword>
<dbReference type="InterPro" id="IPR011701">
    <property type="entry name" value="MFS"/>
</dbReference>
<dbReference type="SUPFAM" id="SSF103473">
    <property type="entry name" value="MFS general substrate transporter"/>
    <property type="match status" value="1"/>
</dbReference>
<dbReference type="RefSeq" id="WP_188944890.1">
    <property type="nucleotide sequence ID" value="NZ_BMNA01000019.1"/>
</dbReference>
<proteinExistence type="inferred from homology"/>
<feature type="transmembrane region" description="Helical" evidence="8">
    <location>
        <begin position="403"/>
        <end position="424"/>
    </location>
</feature>
<feature type="domain" description="Major facilitator superfamily (MFS) profile" evidence="9">
    <location>
        <begin position="12"/>
        <end position="459"/>
    </location>
</feature>
<dbReference type="GO" id="GO:0005886">
    <property type="term" value="C:plasma membrane"/>
    <property type="evidence" value="ECO:0007669"/>
    <property type="project" value="UniProtKB-SubCell"/>
</dbReference>
<evidence type="ECO:0000256" key="3">
    <source>
        <dbReference type="ARBA" id="ARBA00022448"/>
    </source>
</evidence>
<feature type="transmembrane region" description="Helical" evidence="8">
    <location>
        <begin position="48"/>
        <end position="66"/>
    </location>
</feature>
<feature type="transmembrane region" description="Helical" evidence="8">
    <location>
        <begin position="266"/>
        <end position="288"/>
    </location>
</feature>
<feature type="transmembrane region" description="Helical" evidence="8">
    <location>
        <begin position="436"/>
        <end position="460"/>
    </location>
</feature>
<dbReference type="GO" id="GO:0022857">
    <property type="term" value="F:transmembrane transporter activity"/>
    <property type="evidence" value="ECO:0007669"/>
    <property type="project" value="InterPro"/>
</dbReference>
<dbReference type="InterPro" id="IPR036259">
    <property type="entry name" value="MFS_trans_sf"/>
</dbReference>
<evidence type="ECO:0000256" key="2">
    <source>
        <dbReference type="ARBA" id="ARBA00008537"/>
    </source>
</evidence>
<dbReference type="PROSITE" id="PS50850">
    <property type="entry name" value="MFS"/>
    <property type="match status" value="1"/>
</dbReference>
<feature type="transmembrane region" description="Helical" evidence="8">
    <location>
        <begin position="358"/>
        <end position="382"/>
    </location>
</feature>
<evidence type="ECO:0000256" key="4">
    <source>
        <dbReference type="ARBA" id="ARBA00022475"/>
    </source>
</evidence>
<keyword evidence="6 8" id="KW-1133">Transmembrane helix</keyword>
<evidence type="ECO:0000256" key="7">
    <source>
        <dbReference type="ARBA" id="ARBA00023136"/>
    </source>
</evidence>
<dbReference type="EMBL" id="BMNA01000019">
    <property type="protein sequence ID" value="GGM18115.1"/>
    <property type="molecule type" value="Genomic_DNA"/>
</dbReference>
<dbReference type="Gene3D" id="1.20.1720.10">
    <property type="entry name" value="Multidrug resistance protein D"/>
    <property type="match status" value="1"/>
</dbReference>
<comment type="similarity">
    <text evidence="2">Belongs to the major facilitator superfamily. EmrB family.</text>
</comment>
<feature type="transmembrane region" description="Helical" evidence="8">
    <location>
        <begin position="140"/>
        <end position="159"/>
    </location>
</feature>
<feature type="transmembrane region" description="Helical" evidence="8">
    <location>
        <begin position="78"/>
        <end position="97"/>
    </location>
</feature>
<keyword evidence="3" id="KW-0813">Transport</keyword>
<evidence type="ECO:0000313" key="11">
    <source>
        <dbReference type="Proteomes" id="UP000655208"/>
    </source>
</evidence>
<dbReference type="Pfam" id="PF07690">
    <property type="entry name" value="MFS_1"/>
    <property type="match status" value="1"/>
</dbReference>
<dbReference type="InterPro" id="IPR020846">
    <property type="entry name" value="MFS_dom"/>
</dbReference>
<name>A0A917WP76_9ACTN</name>
<dbReference type="PANTHER" id="PTHR42718:SF9">
    <property type="entry name" value="MAJOR FACILITATOR SUPERFAMILY MULTIDRUG TRANSPORTER MFSC"/>
    <property type="match status" value="1"/>
</dbReference>
<reference evidence="10" key="2">
    <citation type="submission" date="2020-09" db="EMBL/GenBank/DDBJ databases">
        <authorList>
            <person name="Sun Q."/>
            <person name="Zhou Y."/>
        </authorList>
    </citation>
    <scope>NUCLEOTIDE SEQUENCE</scope>
    <source>
        <strain evidence="10">CGMCC 4.7308</strain>
    </source>
</reference>
<organism evidence="10 11">
    <name type="scientific">Nakamurella endophytica</name>
    <dbReference type="NCBI Taxonomy" id="1748367"/>
    <lineage>
        <taxon>Bacteria</taxon>
        <taxon>Bacillati</taxon>
        <taxon>Actinomycetota</taxon>
        <taxon>Actinomycetes</taxon>
        <taxon>Nakamurellales</taxon>
        <taxon>Nakamurellaceae</taxon>
        <taxon>Nakamurella</taxon>
    </lineage>
</organism>
<dbReference type="PANTHER" id="PTHR42718">
    <property type="entry name" value="MAJOR FACILITATOR SUPERFAMILY MULTIDRUG TRANSPORTER MFSC"/>
    <property type="match status" value="1"/>
</dbReference>